<keyword evidence="8" id="KW-0547">Nucleotide-binding</keyword>
<dbReference type="FunFam" id="3.30.470.20:FF:000017">
    <property type="entry name" value="Phosphoenolpyruvate synthase"/>
    <property type="match status" value="1"/>
</dbReference>
<dbReference type="Gene3D" id="3.20.20.60">
    <property type="entry name" value="Phosphoenolpyruvate-binding domains"/>
    <property type="match status" value="1"/>
</dbReference>
<dbReference type="EMBL" id="JAQQWP010000008">
    <property type="protein sequence ID" value="KAK8106541.1"/>
    <property type="molecule type" value="Genomic_DNA"/>
</dbReference>
<keyword evidence="11" id="KW-0460">Magnesium</keyword>
<dbReference type="FunFam" id="3.30.1490.20:FF:000010">
    <property type="entry name" value="Phosphoenolpyruvate synthase"/>
    <property type="match status" value="1"/>
</dbReference>
<feature type="domain" description="Pyruvate phosphate dikinase AMP/ATP-binding" evidence="15">
    <location>
        <begin position="23"/>
        <end position="354"/>
    </location>
</feature>
<dbReference type="AlphaFoldDB" id="A0AAW0QMW7"/>
<dbReference type="InterPro" id="IPR036637">
    <property type="entry name" value="Phosphohistidine_dom_sf"/>
</dbReference>
<dbReference type="PROSITE" id="PS00742">
    <property type="entry name" value="PEP_ENZYMES_2"/>
    <property type="match status" value="1"/>
</dbReference>
<comment type="function">
    <text evidence="2">Catalyzes the phosphorylation of pyruvate to phosphoenolpyruvate.</text>
</comment>
<dbReference type="Proteomes" id="UP001392437">
    <property type="component" value="Unassembled WGS sequence"/>
</dbReference>
<evidence type="ECO:0000256" key="2">
    <source>
        <dbReference type="ARBA" id="ARBA00002988"/>
    </source>
</evidence>
<reference evidence="17 18" key="1">
    <citation type="submission" date="2023-01" db="EMBL/GenBank/DDBJ databases">
        <title>Analysis of 21 Apiospora genomes using comparative genomics revels a genus with tremendous synthesis potential of carbohydrate active enzymes and secondary metabolites.</title>
        <authorList>
            <person name="Sorensen T."/>
        </authorList>
    </citation>
    <scope>NUCLEOTIDE SEQUENCE [LARGE SCALE GENOMIC DNA]</scope>
    <source>
        <strain evidence="17 18">CBS 117206</strain>
    </source>
</reference>
<protein>
    <recommendedName>
        <fullName evidence="5">pyruvate, water dikinase</fullName>
        <ecNumber evidence="5">2.7.9.2</ecNumber>
    </recommendedName>
    <alternativeName>
        <fullName evidence="12">Pyruvate, water dikinase</fullName>
    </alternativeName>
</protein>
<evidence type="ECO:0000313" key="17">
    <source>
        <dbReference type="EMBL" id="KAK8106541.1"/>
    </source>
</evidence>
<dbReference type="Gene3D" id="3.30.470.20">
    <property type="entry name" value="ATP-grasp fold, B domain"/>
    <property type="match status" value="1"/>
</dbReference>
<evidence type="ECO:0000259" key="15">
    <source>
        <dbReference type="Pfam" id="PF01326"/>
    </source>
</evidence>
<comment type="caution">
    <text evidence="17">The sequence shown here is derived from an EMBL/GenBank/DDBJ whole genome shotgun (WGS) entry which is preliminary data.</text>
</comment>
<evidence type="ECO:0000256" key="8">
    <source>
        <dbReference type="ARBA" id="ARBA00022741"/>
    </source>
</evidence>
<evidence type="ECO:0000256" key="10">
    <source>
        <dbReference type="ARBA" id="ARBA00022840"/>
    </source>
</evidence>
<gene>
    <name evidence="17" type="ORF">PG999_009900</name>
</gene>
<keyword evidence="9" id="KW-0418">Kinase</keyword>
<feature type="domain" description="PEP-utilising enzyme mobile" evidence="14">
    <location>
        <begin position="391"/>
        <end position="460"/>
    </location>
</feature>
<evidence type="ECO:0000256" key="7">
    <source>
        <dbReference type="ARBA" id="ARBA00022723"/>
    </source>
</evidence>
<dbReference type="InterPro" id="IPR006319">
    <property type="entry name" value="PEP_synth"/>
</dbReference>
<dbReference type="InterPro" id="IPR000121">
    <property type="entry name" value="PEP_util_C"/>
</dbReference>
<evidence type="ECO:0000256" key="6">
    <source>
        <dbReference type="ARBA" id="ARBA00022679"/>
    </source>
</evidence>
<dbReference type="Gene3D" id="3.30.1490.20">
    <property type="entry name" value="ATP-grasp fold, A domain"/>
    <property type="match status" value="1"/>
</dbReference>
<dbReference type="PIRSF" id="PIRSF000854">
    <property type="entry name" value="PEP_synthase"/>
    <property type="match status" value="1"/>
</dbReference>
<dbReference type="NCBIfam" id="TIGR01418">
    <property type="entry name" value="PEP_synth"/>
    <property type="match status" value="1"/>
</dbReference>
<accession>A0AAW0QMW7</accession>
<dbReference type="PANTHER" id="PTHR43030">
    <property type="entry name" value="PHOSPHOENOLPYRUVATE SYNTHASE"/>
    <property type="match status" value="1"/>
</dbReference>
<dbReference type="InterPro" id="IPR015813">
    <property type="entry name" value="Pyrv/PenolPyrv_kinase-like_dom"/>
</dbReference>
<dbReference type="SUPFAM" id="SSF56059">
    <property type="entry name" value="Glutathione synthetase ATP-binding domain-like"/>
    <property type="match status" value="1"/>
</dbReference>
<dbReference type="InterPro" id="IPR013815">
    <property type="entry name" value="ATP_grasp_subdomain_1"/>
</dbReference>
<dbReference type="Pfam" id="PF02896">
    <property type="entry name" value="PEP-utilizers_C"/>
    <property type="match status" value="1"/>
</dbReference>
<dbReference type="NCBIfam" id="NF005057">
    <property type="entry name" value="PRK06464.1"/>
    <property type="match status" value="1"/>
</dbReference>
<sequence>MGETYCADDLVRHFETLSRGDVALVGGKNSSLGEMIQSLAVKGVPVPDGFATTTQMYWLYVNENHIRDTATRLITEWQQGRSALSETGQQIRSLFMRGVWPEQAQAAIEAGYRHLSAKIGIEGLSVAVRSSATAEDLPDTSFAGQQDTFLNVSGVGSLLGACRRCYASLFTDRAISYRQIRGFNHMSVALSIGVQHMVRSDLGGSGVMFSIDTETGFDKIVLINASWGLGENVVQGTVNPDEYQVFKPFLPDHTLVPILAKRRGTKEIKMIYGDAHRPTRTVPTSKTERSSLVLDDRSILQLARWALVIEEHYRCPMDMEWARDGTTGELFIVQARPETVHSRPHATATLKTYKVSSKGRVLSTGLSIGEAAVTGRVCLLSSAKEIDNFVDGSILVTEATDPDWVPVMKRAAAIITDHGGRTSHAAIVSRELGLPAIVGTGNATFELHTGQDVTVSCAEGDVGYVYAGYCDITAQETNLADLPKVRTQVMLNLANPAAAYRWWRLPVDGIGLARMEFVVSNHIQVHPMALIHPERVKDEKARAQIAQLTSGYASKPDYFVEKLAQGLAALCATVYPKPAIIRMSDFKTNEYAGLIGGVDFEPSEENPMLGFRGASRYYSPRYQDGFALECRAIRQVREVMGFTNAVVMIPFCRTVDEARRVLAVLAENGLRRGECGLQVYVMCEIPSNVILAAEFAEHFDGFSIGSNDLTQLTLGVDRDSVELAGLFDEKNAAVKWMIAKVIAVARDKGRKVGICGQAPSDHPEFAQFLVGHRIHSISVSPDSFVAVKKHVAVAENSNLVAQ</sequence>
<dbReference type="SUPFAM" id="SSF52009">
    <property type="entry name" value="Phosphohistidine domain"/>
    <property type="match status" value="1"/>
</dbReference>
<name>A0AAW0QMW7_9PEZI</name>
<evidence type="ECO:0000259" key="14">
    <source>
        <dbReference type="Pfam" id="PF00391"/>
    </source>
</evidence>
<evidence type="ECO:0000313" key="18">
    <source>
        <dbReference type="Proteomes" id="UP001392437"/>
    </source>
</evidence>
<dbReference type="InterPro" id="IPR018274">
    <property type="entry name" value="PEP_util_AS"/>
</dbReference>
<dbReference type="PANTHER" id="PTHR43030:SF1">
    <property type="entry name" value="PHOSPHOENOLPYRUVATE SYNTHASE"/>
    <property type="match status" value="1"/>
</dbReference>
<dbReference type="InterPro" id="IPR040442">
    <property type="entry name" value="Pyrv_kinase-like_dom_sf"/>
</dbReference>
<dbReference type="InterPro" id="IPR023151">
    <property type="entry name" value="PEP_util_CS"/>
</dbReference>
<dbReference type="InterPro" id="IPR002192">
    <property type="entry name" value="PPDK_AMP/ATP-bd"/>
</dbReference>
<evidence type="ECO:0000256" key="4">
    <source>
        <dbReference type="ARBA" id="ARBA00007837"/>
    </source>
</evidence>
<keyword evidence="7" id="KW-0479">Metal-binding</keyword>
<feature type="domain" description="PEP-utilising enzyme C-terminal" evidence="16">
    <location>
        <begin position="483"/>
        <end position="793"/>
    </location>
</feature>
<dbReference type="Pfam" id="PF01326">
    <property type="entry name" value="PPDK_N"/>
    <property type="match status" value="1"/>
</dbReference>
<comment type="pathway">
    <text evidence="3">Carbohydrate biosynthesis; gluconeogenesis.</text>
</comment>
<evidence type="ECO:0000256" key="1">
    <source>
        <dbReference type="ARBA" id="ARBA00001946"/>
    </source>
</evidence>
<evidence type="ECO:0000256" key="13">
    <source>
        <dbReference type="ARBA" id="ARBA00047700"/>
    </source>
</evidence>
<dbReference type="PROSITE" id="PS00370">
    <property type="entry name" value="PEP_ENZYMES_PHOS_SITE"/>
    <property type="match status" value="1"/>
</dbReference>
<dbReference type="SUPFAM" id="SSF51621">
    <property type="entry name" value="Phosphoenolpyruvate/pyruvate domain"/>
    <property type="match status" value="1"/>
</dbReference>
<dbReference type="GO" id="GO:0008986">
    <property type="term" value="F:pyruvate, water dikinase activity"/>
    <property type="evidence" value="ECO:0007669"/>
    <property type="project" value="UniProtKB-EC"/>
</dbReference>
<comment type="cofactor">
    <cofactor evidence="1">
        <name>Mg(2+)</name>
        <dbReference type="ChEBI" id="CHEBI:18420"/>
    </cofactor>
</comment>
<evidence type="ECO:0000256" key="9">
    <source>
        <dbReference type="ARBA" id="ARBA00022777"/>
    </source>
</evidence>
<evidence type="ECO:0000259" key="16">
    <source>
        <dbReference type="Pfam" id="PF02896"/>
    </source>
</evidence>
<proteinExistence type="inferred from homology"/>
<evidence type="ECO:0000256" key="5">
    <source>
        <dbReference type="ARBA" id="ARBA00011996"/>
    </source>
</evidence>
<comment type="similarity">
    <text evidence="4">Belongs to the PEP-utilizing enzyme family.</text>
</comment>
<dbReference type="GO" id="GO:0046872">
    <property type="term" value="F:metal ion binding"/>
    <property type="evidence" value="ECO:0007669"/>
    <property type="project" value="UniProtKB-KW"/>
</dbReference>
<evidence type="ECO:0000256" key="3">
    <source>
        <dbReference type="ARBA" id="ARBA00004742"/>
    </source>
</evidence>
<comment type="catalytic activity">
    <reaction evidence="13">
        <text>pyruvate + ATP + H2O = phosphoenolpyruvate + AMP + phosphate + 2 H(+)</text>
        <dbReference type="Rhea" id="RHEA:11364"/>
        <dbReference type="ChEBI" id="CHEBI:15361"/>
        <dbReference type="ChEBI" id="CHEBI:15377"/>
        <dbReference type="ChEBI" id="CHEBI:15378"/>
        <dbReference type="ChEBI" id="CHEBI:30616"/>
        <dbReference type="ChEBI" id="CHEBI:43474"/>
        <dbReference type="ChEBI" id="CHEBI:58702"/>
        <dbReference type="ChEBI" id="CHEBI:456215"/>
        <dbReference type="EC" id="2.7.9.2"/>
    </reaction>
</comment>
<dbReference type="Pfam" id="PF00391">
    <property type="entry name" value="PEP-utilizers"/>
    <property type="match status" value="1"/>
</dbReference>
<keyword evidence="10" id="KW-0067">ATP-binding</keyword>
<dbReference type="GO" id="GO:0005524">
    <property type="term" value="F:ATP binding"/>
    <property type="evidence" value="ECO:0007669"/>
    <property type="project" value="UniProtKB-KW"/>
</dbReference>
<organism evidence="17 18">
    <name type="scientific">Apiospora kogelbergensis</name>
    <dbReference type="NCBI Taxonomy" id="1337665"/>
    <lineage>
        <taxon>Eukaryota</taxon>
        <taxon>Fungi</taxon>
        <taxon>Dikarya</taxon>
        <taxon>Ascomycota</taxon>
        <taxon>Pezizomycotina</taxon>
        <taxon>Sordariomycetes</taxon>
        <taxon>Xylariomycetidae</taxon>
        <taxon>Amphisphaeriales</taxon>
        <taxon>Apiosporaceae</taxon>
        <taxon>Apiospora</taxon>
    </lineage>
</organism>
<keyword evidence="18" id="KW-1185">Reference proteome</keyword>
<dbReference type="InterPro" id="IPR008279">
    <property type="entry name" value="PEP-util_enz_mobile_dom"/>
</dbReference>
<keyword evidence="6" id="KW-0808">Transferase</keyword>
<dbReference type="EC" id="2.7.9.2" evidence="5"/>
<evidence type="ECO:0000256" key="11">
    <source>
        <dbReference type="ARBA" id="ARBA00022842"/>
    </source>
</evidence>
<evidence type="ECO:0000256" key="12">
    <source>
        <dbReference type="ARBA" id="ARBA00033470"/>
    </source>
</evidence>
<dbReference type="Gene3D" id="3.50.30.10">
    <property type="entry name" value="Phosphohistidine domain"/>
    <property type="match status" value="1"/>
</dbReference>